<comment type="caution">
    <text evidence="3">The sequence shown here is derived from an EMBL/GenBank/DDBJ whole genome shotgun (WGS) entry which is preliminary data.</text>
</comment>
<reference evidence="3" key="1">
    <citation type="submission" date="2022-03" db="EMBL/GenBank/DDBJ databases">
        <authorList>
            <person name="Martin C."/>
        </authorList>
    </citation>
    <scope>NUCLEOTIDE SEQUENCE</scope>
</reference>
<keyword evidence="4" id="KW-1185">Reference proteome</keyword>
<feature type="non-terminal residue" evidence="3">
    <location>
        <position position="1"/>
    </location>
</feature>
<accession>A0A8S4Q3G6</accession>
<sequence>MEADLCCNFKKCRKRLNTFAWITSCSHIFCDEDGTREFNKAFTCPACQTSLSGKLDIIRIDLQPSEQYKSMVLSGLKPETIMEICTRSMAFWTYQSHQERAYQEYVAKKSKDRISQLEQCYETLANKSSAEIQALKLQISSNRKELDSTKTQYQTASEKFLEKSRQYQKLQALYDALRRKSINPSHFENQMDMSYNDERSFNTSIGSGGDGFTRQTDRRHSTSPPERDFVLQPRSTPLISRQRSSVENLQQQFGLDLLSSTSVDRGS</sequence>
<feature type="compositionally biased region" description="Polar residues" evidence="2">
    <location>
        <begin position="233"/>
        <end position="245"/>
    </location>
</feature>
<dbReference type="AlphaFoldDB" id="A0A8S4Q3G6"/>
<feature type="compositionally biased region" description="Basic and acidic residues" evidence="2">
    <location>
        <begin position="215"/>
        <end position="229"/>
    </location>
</feature>
<protein>
    <recommendedName>
        <fullName evidence="5">Cyclin B1 interacting protein 1</fullName>
    </recommendedName>
</protein>
<dbReference type="InterPro" id="IPR042448">
    <property type="entry name" value="CCNB1IP1"/>
</dbReference>
<keyword evidence="1" id="KW-0175">Coiled coil</keyword>
<evidence type="ECO:0000313" key="3">
    <source>
        <dbReference type="EMBL" id="CAH1800271.1"/>
    </source>
</evidence>
<evidence type="ECO:0000313" key="4">
    <source>
        <dbReference type="Proteomes" id="UP000749559"/>
    </source>
</evidence>
<dbReference type="Proteomes" id="UP000749559">
    <property type="component" value="Unassembled WGS sequence"/>
</dbReference>
<evidence type="ECO:0008006" key="5">
    <source>
        <dbReference type="Google" id="ProtNLM"/>
    </source>
</evidence>
<dbReference type="PANTHER" id="PTHR14305">
    <property type="entry name" value="E3 UBIQUITIN-PROTEIN LIGASE CCNB1IP1"/>
    <property type="match status" value="1"/>
</dbReference>
<feature type="coiled-coil region" evidence="1">
    <location>
        <begin position="107"/>
        <end position="180"/>
    </location>
</feature>
<dbReference type="OrthoDB" id="441210at2759"/>
<dbReference type="GO" id="GO:0061630">
    <property type="term" value="F:ubiquitin protein ligase activity"/>
    <property type="evidence" value="ECO:0007669"/>
    <property type="project" value="InterPro"/>
</dbReference>
<evidence type="ECO:0000256" key="1">
    <source>
        <dbReference type="SAM" id="Coils"/>
    </source>
</evidence>
<evidence type="ECO:0000256" key="2">
    <source>
        <dbReference type="SAM" id="MobiDB-lite"/>
    </source>
</evidence>
<proteinExistence type="predicted"/>
<gene>
    <name evidence="3" type="ORF">OFUS_LOCUS24184</name>
</gene>
<dbReference type="EMBL" id="CAIIXF020000011">
    <property type="protein sequence ID" value="CAH1800271.1"/>
    <property type="molecule type" value="Genomic_DNA"/>
</dbReference>
<dbReference type="PANTHER" id="PTHR14305:SF0">
    <property type="entry name" value="E3 UBIQUITIN-PROTEIN LIGASE CCNB1IP1"/>
    <property type="match status" value="1"/>
</dbReference>
<name>A0A8S4Q3G6_OWEFU</name>
<dbReference type="GO" id="GO:0007131">
    <property type="term" value="P:reciprocal meiotic recombination"/>
    <property type="evidence" value="ECO:0007669"/>
    <property type="project" value="InterPro"/>
</dbReference>
<dbReference type="GO" id="GO:0000795">
    <property type="term" value="C:synaptonemal complex"/>
    <property type="evidence" value="ECO:0007669"/>
    <property type="project" value="InterPro"/>
</dbReference>
<feature type="region of interest" description="Disordered" evidence="2">
    <location>
        <begin position="198"/>
        <end position="245"/>
    </location>
</feature>
<organism evidence="3 4">
    <name type="scientific">Owenia fusiformis</name>
    <name type="common">Polychaete worm</name>
    <dbReference type="NCBI Taxonomy" id="6347"/>
    <lineage>
        <taxon>Eukaryota</taxon>
        <taxon>Metazoa</taxon>
        <taxon>Spiralia</taxon>
        <taxon>Lophotrochozoa</taxon>
        <taxon>Annelida</taxon>
        <taxon>Polychaeta</taxon>
        <taxon>Sedentaria</taxon>
        <taxon>Canalipalpata</taxon>
        <taxon>Sabellida</taxon>
        <taxon>Oweniida</taxon>
        <taxon>Oweniidae</taxon>
        <taxon>Owenia</taxon>
    </lineage>
</organism>